<dbReference type="Proteomes" id="UP001564657">
    <property type="component" value="Unassembled WGS sequence"/>
</dbReference>
<accession>A0ABV4BRP6</accession>
<gene>
    <name evidence="1" type="ORF">AB8U03_14710</name>
</gene>
<comment type="caution">
    <text evidence="1">The sequence shown here is derived from an EMBL/GenBank/DDBJ whole genome shotgun (WGS) entry which is preliminary data.</text>
</comment>
<proteinExistence type="predicted"/>
<dbReference type="RefSeq" id="WP_369705326.1">
    <property type="nucleotide sequence ID" value="NZ_JBGEWD010000018.1"/>
</dbReference>
<evidence type="ECO:0000313" key="1">
    <source>
        <dbReference type="EMBL" id="MEY8001430.1"/>
    </source>
</evidence>
<sequence length="44" mass="5044">MKIRSRNTWVTDKNLLCTRKINGLSISPLDFTDFIIYNGVGKTI</sequence>
<dbReference type="EMBL" id="JBGEWD010000018">
    <property type="protein sequence ID" value="MEY8001430.1"/>
    <property type="molecule type" value="Genomic_DNA"/>
</dbReference>
<protein>
    <submittedName>
        <fullName evidence="1">Uncharacterized protein</fullName>
    </submittedName>
</protein>
<keyword evidence="2" id="KW-1185">Reference proteome</keyword>
<evidence type="ECO:0000313" key="2">
    <source>
        <dbReference type="Proteomes" id="UP001564657"/>
    </source>
</evidence>
<organism evidence="1 2">
    <name type="scientific">Clostridium moutaii</name>
    <dbReference type="NCBI Taxonomy" id="3240932"/>
    <lineage>
        <taxon>Bacteria</taxon>
        <taxon>Bacillati</taxon>
        <taxon>Bacillota</taxon>
        <taxon>Clostridia</taxon>
        <taxon>Eubacteriales</taxon>
        <taxon>Clostridiaceae</taxon>
        <taxon>Clostridium</taxon>
    </lineage>
</organism>
<name>A0ABV4BRP6_9CLOT</name>
<reference evidence="1 2" key="1">
    <citation type="submission" date="2024-08" db="EMBL/GenBank/DDBJ databases">
        <title>Clostridium lapicellarii sp. nov., and Clostridium renhuaiense sp. nov., two species isolated from the mud in a fermentation cellar used for producing sauce-flavour Chinese liquors.</title>
        <authorList>
            <person name="Yang F."/>
            <person name="Wang H."/>
            <person name="Chen L.Q."/>
            <person name="Zhou N."/>
            <person name="Lu J.J."/>
            <person name="Pu X.X."/>
            <person name="Wan B."/>
            <person name="Wang L."/>
            <person name="Liu S.J."/>
        </authorList>
    </citation>
    <scope>NUCLEOTIDE SEQUENCE [LARGE SCALE GENOMIC DNA]</scope>
    <source>
        <strain evidence="1 2">MT-5</strain>
    </source>
</reference>